<organism evidence="1 2">
    <name type="scientific">Holotrichia oblita</name>
    <name type="common">Chafer beetle</name>
    <dbReference type="NCBI Taxonomy" id="644536"/>
    <lineage>
        <taxon>Eukaryota</taxon>
        <taxon>Metazoa</taxon>
        <taxon>Ecdysozoa</taxon>
        <taxon>Arthropoda</taxon>
        <taxon>Hexapoda</taxon>
        <taxon>Insecta</taxon>
        <taxon>Pterygota</taxon>
        <taxon>Neoptera</taxon>
        <taxon>Endopterygota</taxon>
        <taxon>Coleoptera</taxon>
        <taxon>Polyphaga</taxon>
        <taxon>Scarabaeiformia</taxon>
        <taxon>Scarabaeidae</taxon>
        <taxon>Melolonthinae</taxon>
        <taxon>Holotrichia</taxon>
    </lineage>
</organism>
<evidence type="ECO:0000313" key="1">
    <source>
        <dbReference type="EMBL" id="KAI4459841.1"/>
    </source>
</evidence>
<evidence type="ECO:0000313" key="2">
    <source>
        <dbReference type="Proteomes" id="UP001056778"/>
    </source>
</evidence>
<keyword evidence="2" id="KW-1185">Reference proteome</keyword>
<dbReference type="Proteomes" id="UP001056778">
    <property type="component" value="Chromosome 6"/>
</dbReference>
<name>A0ACB9SZ27_HOLOL</name>
<gene>
    <name evidence="1" type="ORF">MML48_6g00007389</name>
</gene>
<accession>A0ACB9SZ27</accession>
<proteinExistence type="predicted"/>
<dbReference type="EMBL" id="CM043020">
    <property type="protein sequence ID" value="KAI4459841.1"/>
    <property type="molecule type" value="Genomic_DNA"/>
</dbReference>
<reference evidence="1" key="1">
    <citation type="submission" date="2022-04" db="EMBL/GenBank/DDBJ databases">
        <title>Chromosome-scale genome assembly of Holotrichia oblita Faldermann.</title>
        <authorList>
            <person name="Rongchong L."/>
        </authorList>
    </citation>
    <scope>NUCLEOTIDE SEQUENCE</scope>
    <source>
        <strain evidence="1">81SQS9</strain>
    </source>
</reference>
<sequence length="284" mass="33913">MLKYVYQPTEPLEKKMNYESNVALNWERFKRKFDIYIEAFYEGNVAESKKIAMFLHVLGDEGYEIYTSFNMKEEDMKQLNYIIDRFDEHFTAKVNITYERYTFFNRNQKENDTYEQYVTVLKNLSNSCRFKDLRHELVKDIFVSGIRDKDAKDILLKTQNLTLEKVLDISRERNIASKHARELNKEEEVNVHYLKKRKERGYNKEERNKCDRSGTTHGYKQCTYMVKKCSNCGSPNYFAKMCKALKKKKTKKKGRQNMVSEVHEESSDSEYVIDIVKTVKKCLK</sequence>
<comment type="caution">
    <text evidence="1">The sequence shown here is derived from an EMBL/GenBank/DDBJ whole genome shotgun (WGS) entry which is preliminary data.</text>
</comment>
<protein>
    <submittedName>
        <fullName evidence="1">Uncharacterized protein</fullName>
    </submittedName>
</protein>